<dbReference type="EMBL" id="BARW01017500">
    <property type="protein sequence ID" value="GAJ02184.1"/>
    <property type="molecule type" value="Genomic_DNA"/>
</dbReference>
<comment type="caution">
    <text evidence="1">The sequence shown here is derived from an EMBL/GenBank/DDBJ whole genome shotgun (WGS) entry which is preliminary data.</text>
</comment>
<evidence type="ECO:0000313" key="1">
    <source>
        <dbReference type="EMBL" id="GAJ02184.1"/>
    </source>
</evidence>
<gene>
    <name evidence="1" type="ORF">S12H4_30209</name>
</gene>
<organism evidence="1">
    <name type="scientific">marine sediment metagenome</name>
    <dbReference type="NCBI Taxonomy" id="412755"/>
    <lineage>
        <taxon>unclassified sequences</taxon>
        <taxon>metagenomes</taxon>
        <taxon>ecological metagenomes</taxon>
    </lineage>
</organism>
<accession>X1TA88</accession>
<reference evidence="1" key="1">
    <citation type="journal article" date="2014" name="Front. Microbiol.">
        <title>High frequency of phylogenetically diverse reductive dehalogenase-homologous genes in deep subseafloor sedimentary metagenomes.</title>
        <authorList>
            <person name="Kawai M."/>
            <person name="Futagami T."/>
            <person name="Toyoda A."/>
            <person name="Takaki Y."/>
            <person name="Nishi S."/>
            <person name="Hori S."/>
            <person name="Arai W."/>
            <person name="Tsubouchi T."/>
            <person name="Morono Y."/>
            <person name="Uchiyama I."/>
            <person name="Ito T."/>
            <person name="Fujiyama A."/>
            <person name="Inagaki F."/>
            <person name="Takami H."/>
        </authorList>
    </citation>
    <scope>NUCLEOTIDE SEQUENCE</scope>
    <source>
        <strain evidence="1">Expedition CK06-06</strain>
    </source>
</reference>
<proteinExistence type="predicted"/>
<feature type="non-terminal residue" evidence="1">
    <location>
        <position position="1"/>
    </location>
</feature>
<sequence length="33" mass="3805">YLDINNLYGAEMSDTRVNEVTKKGFNCILIKEI</sequence>
<dbReference type="AlphaFoldDB" id="X1TA88"/>
<protein>
    <submittedName>
        <fullName evidence="1">Uncharacterized protein</fullName>
    </submittedName>
</protein>
<name>X1TA88_9ZZZZ</name>